<comment type="subcellular location">
    <subcellularLocation>
        <location evidence="1">Membrane</location>
        <topology evidence="1">Multi-pass membrane protein</topology>
    </subcellularLocation>
</comment>
<evidence type="ECO:0000256" key="9">
    <source>
        <dbReference type="SAM" id="Phobius"/>
    </source>
</evidence>
<reference evidence="11" key="1">
    <citation type="journal article" date="2023" name="G3 (Bethesda)">
        <title>A reference genome for the long-term kleptoplast-retaining sea slug Elysia crispata morphotype clarki.</title>
        <authorList>
            <person name="Eastman K.E."/>
            <person name="Pendleton A.L."/>
            <person name="Shaikh M.A."/>
            <person name="Suttiyut T."/>
            <person name="Ogas R."/>
            <person name="Tomko P."/>
            <person name="Gavelis G."/>
            <person name="Widhalm J.R."/>
            <person name="Wisecaver J.H."/>
        </authorList>
    </citation>
    <scope>NUCLEOTIDE SEQUENCE</scope>
    <source>
        <strain evidence="11">ECLA1</strain>
    </source>
</reference>
<feature type="domain" description="G-protein coupled receptors family 1 profile" evidence="10">
    <location>
        <begin position="57"/>
        <end position="324"/>
    </location>
</feature>
<feature type="transmembrane region" description="Helical" evidence="9">
    <location>
        <begin position="305"/>
        <end position="321"/>
    </location>
</feature>
<feature type="transmembrane region" description="Helical" evidence="9">
    <location>
        <begin position="44"/>
        <end position="66"/>
    </location>
</feature>
<keyword evidence="6 8" id="KW-0675">Receptor</keyword>
<evidence type="ECO:0000256" key="7">
    <source>
        <dbReference type="ARBA" id="ARBA00023224"/>
    </source>
</evidence>
<dbReference type="GO" id="GO:0005886">
    <property type="term" value="C:plasma membrane"/>
    <property type="evidence" value="ECO:0007669"/>
    <property type="project" value="TreeGrafter"/>
</dbReference>
<dbReference type="Gene3D" id="1.20.1070.10">
    <property type="entry name" value="Rhodopsin 7-helix transmembrane proteins"/>
    <property type="match status" value="1"/>
</dbReference>
<dbReference type="Pfam" id="PF00001">
    <property type="entry name" value="7tm_1"/>
    <property type="match status" value="1"/>
</dbReference>
<keyword evidence="3 9" id="KW-1133">Transmembrane helix</keyword>
<gene>
    <name evidence="11" type="ORF">RRG08_002970</name>
</gene>
<feature type="transmembrane region" description="Helical" evidence="9">
    <location>
        <begin position="153"/>
        <end position="175"/>
    </location>
</feature>
<dbReference type="EMBL" id="JAWDGP010007844">
    <property type="protein sequence ID" value="KAK3703112.1"/>
    <property type="molecule type" value="Genomic_DNA"/>
</dbReference>
<dbReference type="SUPFAM" id="SSF81321">
    <property type="entry name" value="Family A G protein-coupled receptor-like"/>
    <property type="match status" value="1"/>
</dbReference>
<evidence type="ECO:0000256" key="3">
    <source>
        <dbReference type="ARBA" id="ARBA00022989"/>
    </source>
</evidence>
<dbReference type="SMART" id="SM01381">
    <property type="entry name" value="7TM_GPCR_Srsx"/>
    <property type="match status" value="1"/>
</dbReference>
<evidence type="ECO:0000313" key="11">
    <source>
        <dbReference type="EMBL" id="KAK3703112.1"/>
    </source>
</evidence>
<evidence type="ECO:0000256" key="2">
    <source>
        <dbReference type="ARBA" id="ARBA00022692"/>
    </source>
</evidence>
<accession>A0AAE0XQE0</accession>
<evidence type="ECO:0000256" key="6">
    <source>
        <dbReference type="ARBA" id="ARBA00023170"/>
    </source>
</evidence>
<evidence type="ECO:0000256" key="1">
    <source>
        <dbReference type="ARBA" id="ARBA00004141"/>
    </source>
</evidence>
<name>A0AAE0XQE0_9GAST</name>
<comment type="caution">
    <text evidence="11">The sequence shown here is derived from an EMBL/GenBank/DDBJ whole genome shotgun (WGS) entry which is preliminary data.</text>
</comment>
<dbReference type="Proteomes" id="UP001283361">
    <property type="component" value="Unassembled WGS sequence"/>
</dbReference>
<protein>
    <recommendedName>
        <fullName evidence="10">G-protein coupled receptors family 1 profile domain-containing protein</fullName>
    </recommendedName>
</protein>
<keyword evidence="12" id="KW-1185">Reference proteome</keyword>
<evidence type="ECO:0000313" key="12">
    <source>
        <dbReference type="Proteomes" id="UP001283361"/>
    </source>
</evidence>
<dbReference type="PROSITE" id="PS00237">
    <property type="entry name" value="G_PROTEIN_RECEP_F1_1"/>
    <property type="match status" value="1"/>
</dbReference>
<evidence type="ECO:0000259" key="10">
    <source>
        <dbReference type="PROSITE" id="PS50262"/>
    </source>
</evidence>
<feature type="transmembrane region" description="Helical" evidence="9">
    <location>
        <begin position="213"/>
        <end position="238"/>
    </location>
</feature>
<evidence type="ECO:0000256" key="5">
    <source>
        <dbReference type="ARBA" id="ARBA00023136"/>
    </source>
</evidence>
<dbReference type="PRINTS" id="PR00237">
    <property type="entry name" value="GPCRRHODOPSN"/>
</dbReference>
<keyword evidence="5 9" id="KW-0472">Membrane</keyword>
<proteinExistence type="inferred from homology"/>
<keyword evidence="7 8" id="KW-0807">Transducer</keyword>
<feature type="transmembrane region" description="Helical" evidence="9">
    <location>
        <begin position="118"/>
        <end position="141"/>
    </location>
</feature>
<dbReference type="GO" id="GO:0004930">
    <property type="term" value="F:G protein-coupled receptor activity"/>
    <property type="evidence" value="ECO:0007669"/>
    <property type="project" value="UniProtKB-KW"/>
</dbReference>
<sequence>MFNTSIRCEIGDPKEVLLDPNSLLDMNAPYNRTTPPAWEIAMKISFYVVAMLVDLIGNSIVILIVILNRKMRTTTNTLIANLAISDLLVACFCMWAHVGNNVSQNWPFGNILCKVNTFFQILAVTSSVLTLMIIAVERFYAVVFPFKRNWSPTITGIVIVASWIVSVCTAFPQLIVRKEEKNRWRDRTDRWCTEVWPEFYVDTECNTKAPGKIYYSIVVGLVMYFLPILVMVFTYSIIASRLLRRKHPGRRPSGGKMSSQDRAKRKVTKMLVMVLFVFIVCWSPHQVILLYENLNPNGKVSSNTLLWLVFVSLSFEVPVTLKKS</sequence>
<comment type="similarity">
    <text evidence="8">Belongs to the G-protein coupled receptor 1 family.</text>
</comment>
<dbReference type="InterPro" id="IPR017452">
    <property type="entry name" value="GPCR_Rhodpsn_7TM"/>
</dbReference>
<dbReference type="InterPro" id="IPR000276">
    <property type="entry name" value="GPCR_Rhodpsn"/>
</dbReference>
<keyword evidence="2 8" id="KW-0812">Transmembrane</keyword>
<evidence type="ECO:0000256" key="8">
    <source>
        <dbReference type="RuleBase" id="RU000688"/>
    </source>
</evidence>
<feature type="transmembrane region" description="Helical" evidence="9">
    <location>
        <begin position="267"/>
        <end position="285"/>
    </location>
</feature>
<evidence type="ECO:0000256" key="4">
    <source>
        <dbReference type="ARBA" id="ARBA00023040"/>
    </source>
</evidence>
<dbReference type="PANTHER" id="PTHR45695">
    <property type="entry name" value="LEUCOKININ RECEPTOR-RELATED"/>
    <property type="match status" value="1"/>
</dbReference>
<keyword evidence="4 8" id="KW-0297">G-protein coupled receptor</keyword>
<feature type="transmembrane region" description="Helical" evidence="9">
    <location>
        <begin position="78"/>
        <end position="98"/>
    </location>
</feature>
<organism evidence="11 12">
    <name type="scientific">Elysia crispata</name>
    <name type="common">lettuce slug</name>
    <dbReference type="NCBI Taxonomy" id="231223"/>
    <lineage>
        <taxon>Eukaryota</taxon>
        <taxon>Metazoa</taxon>
        <taxon>Spiralia</taxon>
        <taxon>Lophotrochozoa</taxon>
        <taxon>Mollusca</taxon>
        <taxon>Gastropoda</taxon>
        <taxon>Heterobranchia</taxon>
        <taxon>Euthyneura</taxon>
        <taxon>Panpulmonata</taxon>
        <taxon>Sacoglossa</taxon>
        <taxon>Placobranchoidea</taxon>
        <taxon>Plakobranchidae</taxon>
        <taxon>Elysia</taxon>
    </lineage>
</organism>
<dbReference type="PANTHER" id="PTHR45695:SF28">
    <property type="entry name" value="G-PROTEIN COUPLED RECEPTORS FAMILY 1 PROFILE DOMAIN-CONTAINING PROTEIN"/>
    <property type="match status" value="1"/>
</dbReference>
<dbReference type="AlphaFoldDB" id="A0AAE0XQE0"/>
<dbReference type="PROSITE" id="PS50262">
    <property type="entry name" value="G_PROTEIN_RECEP_F1_2"/>
    <property type="match status" value="1"/>
</dbReference>